<accession>A5G3B3</accession>
<dbReference type="SUPFAM" id="SSF118001">
    <property type="entry name" value="YehU-like"/>
    <property type="match status" value="1"/>
</dbReference>
<proteinExistence type="inferred from homology"/>
<dbReference type="InterPro" id="IPR010648">
    <property type="entry name" value="UPF0270"/>
</dbReference>
<protein>
    <submittedName>
        <fullName evidence="2">Uncharacterized protein</fullName>
    </submittedName>
</protein>
<evidence type="ECO:0000256" key="1">
    <source>
        <dbReference type="ARBA" id="ARBA00006450"/>
    </source>
</evidence>
<organism evidence="2 3">
    <name type="scientific">Geotalea uraniireducens (strain Rf4)</name>
    <name type="common">Geobacter uraniireducens</name>
    <dbReference type="NCBI Taxonomy" id="351605"/>
    <lineage>
        <taxon>Bacteria</taxon>
        <taxon>Pseudomonadati</taxon>
        <taxon>Thermodesulfobacteriota</taxon>
        <taxon>Desulfuromonadia</taxon>
        <taxon>Geobacterales</taxon>
        <taxon>Geobacteraceae</taxon>
        <taxon>Geotalea</taxon>
    </lineage>
</organism>
<dbReference type="KEGG" id="gur:Gura_2091"/>
<reference evidence="2 3" key="1">
    <citation type="submission" date="2007-05" db="EMBL/GenBank/DDBJ databases">
        <title>Complete sequence of Geobacter uraniireducens Rf4.</title>
        <authorList>
            <consortium name="US DOE Joint Genome Institute"/>
            <person name="Copeland A."/>
            <person name="Lucas S."/>
            <person name="Lapidus A."/>
            <person name="Barry K."/>
            <person name="Detter J.C."/>
            <person name="Glavina del Rio T."/>
            <person name="Hammon N."/>
            <person name="Israni S."/>
            <person name="Dalin E."/>
            <person name="Tice H."/>
            <person name="Pitluck S."/>
            <person name="Chertkov O."/>
            <person name="Brettin T."/>
            <person name="Bruce D."/>
            <person name="Han C."/>
            <person name="Schmutz J."/>
            <person name="Larimer F."/>
            <person name="Land M."/>
            <person name="Hauser L."/>
            <person name="Kyrpides N."/>
            <person name="Mikhailova N."/>
            <person name="Shelobolina E."/>
            <person name="Aklujkar M."/>
            <person name="Lovley D."/>
            <person name="Richardson P."/>
        </authorList>
    </citation>
    <scope>NUCLEOTIDE SEQUENCE [LARGE SCALE GENOMIC DNA]</scope>
    <source>
        <strain evidence="3">ATCC BAA-1134 / JCM 13001 / Rf4</strain>
    </source>
</reference>
<dbReference type="Proteomes" id="UP000006695">
    <property type="component" value="Chromosome"/>
</dbReference>
<comment type="similarity">
    <text evidence="1">Belongs to the UPF0270 family.</text>
</comment>
<dbReference type="EMBL" id="CP000698">
    <property type="protein sequence ID" value="ABQ26281.1"/>
    <property type="molecule type" value="Genomic_DNA"/>
</dbReference>
<dbReference type="HOGENOM" id="CLU_2916000_0_0_7"/>
<name>A5G3B3_GEOUR</name>
<dbReference type="Pfam" id="PF06794">
    <property type="entry name" value="UPF0270"/>
    <property type="match status" value="1"/>
</dbReference>
<dbReference type="STRING" id="351605.Gura_2091"/>
<evidence type="ECO:0000313" key="3">
    <source>
        <dbReference type="Proteomes" id="UP000006695"/>
    </source>
</evidence>
<dbReference type="InterPro" id="IPR036685">
    <property type="entry name" value="YehU-like_sf"/>
</dbReference>
<evidence type="ECO:0000313" key="2">
    <source>
        <dbReference type="EMBL" id="ABQ26281.1"/>
    </source>
</evidence>
<sequence>MKWVVDAYLRFCKMCSSGTYVFRLCFPLETRIEQVLHQLRERKAKVMYDFRTETWNIVQCR</sequence>
<dbReference type="Gene3D" id="1.10.10.610">
    <property type="entry name" value="YehU-like"/>
    <property type="match status" value="1"/>
</dbReference>
<keyword evidence="3" id="KW-1185">Reference proteome</keyword>
<gene>
    <name evidence="2" type="ordered locus">Gura_2091</name>
</gene>
<dbReference type="AlphaFoldDB" id="A5G3B3"/>